<keyword evidence="2" id="KW-1185">Reference proteome</keyword>
<evidence type="ECO:0000313" key="2">
    <source>
        <dbReference type="Proteomes" id="UP000054845"/>
    </source>
</evidence>
<organism evidence="1 2">
    <name type="scientific">Ceraceosorus bombacis</name>
    <dbReference type="NCBI Taxonomy" id="401625"/>
    <lineage>
        <taxon>Eukaryota</taxon>
        <taxon>Fungi</taxon>
        <taxon>Dikarya</taxon>
        <taxon>Basidiomycota</taxon>
        <taxon>Ustilaginomycotina</taxon>
        <taxon>Exobasidiomycetes</taxon>
        <taxon>Ceraceosorales</taxon>
        <taxon>Ceraceosoraceae</taxon>
        <taxon>Ceraceosorus</taxon>
    </lineage>
</organism>
<dbReference type="AlphaFoldDB" id="A0A0P1BML8"/>
<evidence type="ECO:0000313" key="1">
    <source>
        <dbReference type="EMBL" id="CEH17436.1"/>
    </source>
</evidence>
<protein>
    <submittedName>
        <fullName evidence="1">Uncharacterized protein</fullName>
    </submittedName>
</protein>
<name>A0A0P1BML8_9BASI</name>
<dbReference type="Proteomes" id="UP000054845">
    <property type="component" value="Unassembled WGS sequence"/>
</dbReference>
<reference evidence="1 2" key="1">
    <citation type="submission" date="2014-09" db="EMBL/GenBank/DDBJ databases">
        <authorList>
            <person name="Magalhaes I.L.F."/>
            <person name="Oliveira U."/>
            <person name="Santos F.R."/>
            <person name="Vidigal T.H.D.A."/>
            <person name="Brescovit A.D."/>
            <person name="Santos A.J."/>
        </authorList>
    </citation>
    <scope>NUCLEOTIDE SEQUENCE [LARGE SCALE GENOMIC DNA]</scope>
</reference>
<proteinExistence type="predicted"/>
<accession>A0A0P1BML8</accession>
<sequence length="102" mass="11338">MLQNLAEPLTSTSSHSRGHKLIMSCCILAQTYSPQARCLFAALGALRSSPTYLCLLHPDIQHNSTPRRRAQPAKSLMFFIPSNPFSVSWLQHSPSVIRFTVA</sequence>
<dbReference type="EMBL" id="CCYA01000254">
    <property type="protein sequence ID" value="CEH17436.1"/>
    <property type="molecule type" value="Genomic_DNA"/>
</dbReference>